<sequence>MKRIILYSFIVTTGMIFLNACNSSKKTARKNPTPVGETAVIVPCSGTSYFSTKKAFRANSLGESLDQMASRKKALTNARGELAGNIQATIKAVTDNYLNSREFNNKEEVEERFESLNREVVNQELSGTKIICEKQTRTAEGKYKTYLAIELSASDLVANYNKRLSKDERLRIDYDYEKFKQTFEEEMSKMEN</sequence>
<evidence type="ECO:0000313" key="3">
    <source>
        <dbReference type="Proteomes" id="UP001172083"/>
    </source>
</evidence>
<proteinExistence type="predicted"/>
<name>A0ABT8L8P2_9BACT</name>
<accession>A0ABT8L8P2</accession>
<feature type="coiled-coil region" evidence="1">
    <location>
        <begin position="99"/>
        <end position="126"/>
    </location>
</feature>
<gene>
    <name evidence="2" type="ORF">QQ020_15280</name>
</gene>
<reference evidence="2" key="1">
    <citation type="submission" date="2023-06" db="EMBL/GenBank/DDBJ databases">
        <title>Genomic of Agaribacillus aureum.</title>
        <authorList>
            <person name="Wang G."/>
        </authorList>
    </citation>
    <scope>NUCLEOTIDE SEQUENCE</scope>
    <source>
        <strain evidence="2">BMA12</strain>
    </source>
</reference>
<protein>
    <recommendedName>
        <fullName evidence="4">LPP20 lipoprotein</fullName>
    </recommendedName>
</protein>
<keyword evidence="1" id="KW-0175">Coiled coil</keyword>
<organism evidence="2 3">
    <name type="scientific">Agaribacillus aureus</name>
    <dbReference type="NCBI Taxonomy" id="3051825"/>
    <lineage>
        <taxon>Bacteria</taxon>
        <taxon>Pseudomonadati</taxon>
        <taxon>Bacteroidota</taxon>
        <taxon>Cytophagia</taxon>
        <taxon>Cytophagales</taxon>
        <taxon>Splendidivirgaceae</taxon>
        <taxon>Agaribacillus</taxon>
    </lineage>
</organism>
<evidence type="ECO:0000313" key="2">
    <source>
        <dbReference type="EMBL" id="MDN5213431.1"/>
    </source>
</evidence>
<evidence type="ECO:0000256" key="1">
    <source>
        <dbReference type="SAM" id="Coils"/>
    </source>
</evidence>
<dbReference type="EMBL" id="JAUJEB010000003">
    <property type="protein sequence ID" value="MDN5213431.1"/>
    <property type="molecule type" value="Genomic_DNA"/>
</dbReference>
<comment type="caution">
    <text evidence="2">The sequence shown here is derived from an EMBL/GenBank/DDBJ whole genome shotgun (WGS) entry which is preliminary data.</text>
</comment>
<dbReference type="Proteomes" id="UP001172083">
    <property type="component" value="Unassembled WGS sequence"/>
</dbReference>
<keyword evidence="3" id="KW-1185">Reference proteome</keyword>
<evidence type="ECO:0008006" key="4">
    <source>
        <dbReference type="Google" id="ProtNLM"/>
    </source>
</evidence>
<dbReference type="RefSeq" id="WP_346758770.1">
    <property type="nucleotide sequence ID" value="NZ_JAUJEB010000003.1"/>
</dbReference>